<dbReference type="RefSeq" id="WP_072937431.1">
    <property type="nucleotide sequence ID" value="NZ_FNSV01000005.1"/>
</dbReference>
<dbReference type="InterPro" id="IPR036388">
    <property type="entry name" value="WH-like_DNA-bd_sf"/>
</dbReference>
<sequence length="652" mass="67593">MSTLPSPLPPTELADLDSPQLSALALVLLGSDLDETVVARVLDVEPDRARAAVDALRSDGWVDERDTLVLADHTHLTTTLGENRLHMLARRLLAHHVDGGTLTLPVARAVAATGTPSEELSQFLCAQAELAEPAVAVALYAEAGRVGKLRDTAVVAYAEASALNGDLDTAVGLADSVLERSATVDGPELAAAVRISAAGAAFCGMIDRSAELYAWLGADRAGADAPLAASVLVVAGRLDDAEAVLATSAGAPPTAATAGAALVATGLVQSVTASANAALNSLTRALSLPGRASRPRMLPDSPAAITALAALHCGELAHADAVLTRAREAERPGSVTANRHQLLTAWTSMVRGDLTSAQSRLDGLDAASMHQRDLLFVHGLRVGLARRTGDNAALLQAWAGAQGVLAEYSVDLLSLLPLGELWLTAIRVGEPGRITHLVEDARSLLRTLGEPAMWGSALHWYGVQASILAECPADLMPHARALGEAAKVSTYASGLAAAGRAWLRVLQGDIDAATVEDAARTLDRIGLPWDGARLAGEAALRASDTRAATTLLQVARALRQPTSAGNGTDSAVVPSPSTPGSLTDREAEVAELLVQGLTYREIGSRLYISAKTIEHHVARIRRRLGAGSRSELLSMLRAMGHGSAAPPPVSTS</sequence>
<feature type="region of interest" description="Disordered" evidence="4">
    <location>
        <begin position="562"/>
        <end position="582"/>
    </location>
</feature>
<proteinExistence type="predicted"/>
<accession>A0A1H4QZX1</accession>
<dbReference type="CDD" id="cd06170">
    <property type="entry name" value="LuxR_C_like"/>
    <property type="match status" value="1"/>
</dbReference>
<dbReference type="EMBL" id="FNSV01000005">
    <property type="protein sequence ID" value="SEC25192.1"/>
    <property type="molecule type" value="Genomic_DNA"/>
</dbReference>
<protein>
    <submittedName>
        <fullName evidence="6">Regulatory protein, luxR family</fullName>
    </submittedName>
</protein>
<gene>
    <name evidence="6" type="ORF">SAMN04490239_3421</name>
</gene>
<dbReference type="InterPro" id="IPR000792">
    <property type="entry name" value="Tscrpt_reg_LuxR_C"/>
</dbReference>
<keyword evidence="1" id="KW-0805">Transcription regulation</keyword>
<dbReference type="AlphaFoldDB" id="A0A1H4QZX1"/>
<evidence type="ECO:0000256" key="2">
    <source>
        <dbReference type="ARBA" id="ARBA00023125"/>
    </source>
</evidence>
<dbReference type="PANTHER" id="PTHR44688">
    <property type="entry name" value="DNA-BINDING TRANSCRIPTIONAL ACTIVATOR DEVR_DOSR"/>
    <property type="match status" value="1"/>
</dbReference>
<dbReference type="PROSITE" id="PS50043">
    <property type="entry name" value="HTH_LUXR_2"/>
    <property type="match status" value="1"/>
</dbReference>
<evidence type="ECO:0000256" key="3">
    <source>
        <dbReference type="ARBA" id="ARBA00023163"/>
    </source>
</evidence>
<feature type="domain" description="HTH luxR-type" evidence="5">
    <location>
        <begin position="575"/>
        <end position="640"/>
    </location>
</feature>
<dbReference type="GO" id="GO:0006355">
    <property type="term" value="P:regulation of DNA-templated transcription"/>
    <property type="evidence" value="ECO:0007669"/>
    <property type="project" value="InterPro"/>
</dbReference>
<keyword evidence="3" id="KW-0804">Transcription</keyword>
<keyword evidence="2" id="KW-0238">DNA-binding</keyword>
<dbReference type="PANTHER" id="PTHR44688:SF16">
    <property type="entry name" value="DNA-BINDING TRANSCRIPTIONAL ACTIVATOR DEVR_DOSR"/>
    <property type="match status" value="1"/>
</dbReference>
<evidence type="ECO:0000256" key="1">
    <source>
        <dbReference type="ARBA" id="ARBA00023015"/>
    </source>
</evidence>
<evidence type="ECO:0000259" key="5">
    <source>
        <dbReference type="PROSITE" id="PS50043"/>
    </source>
</evidence>
<dbReference type="PRINTS" id="PR00038">
    <property type="entry name" value="HTHLUXR"/>
</dbReference>
<evidence type="ECO:0000313" key="7">
    <source>
        <dbReference type="Proteomes" id="UP000183561"/>
    </source>
</evidence>
<reference evidence="7" key="1">
    <citation type="submission" date="2016-10" db="EMBL/GenBank/DDBJ databases">
        <authorList>
            <person name="Varghese N."/>
            <person name="Submissions S."/>
        </authorList>
    </citation>
    <scope>NUCLEOTIDE SEQUENCE [LARGE SCALE GENOMIC DNA]</scope>
    <source>
        <strain evidence="7">DSM 44498</strain>
    </source>
</reference>
<dbReference type="PROSITE" id="PS00622">
    <property type="entry name" value="HTH_LUXR_1"/>
    <property type="match status" value="1"/>
</dbReference>
<dbReference type="GO" id="GO:0003677">
    <property type="term" value="F:DNA binding"/>
    <property type="evidence" value="ECO:0007669"/>
    <property type="project" value="UniProtKB-KW"/>
</dbReference>
<keyword evidence="7" id="KW-1185">Reference proteome</keyword>
<dbReference type="Pfam" id="PF00196">
    <property type="entry name" value="GerE"/>
    <property type="match status" value="1"/>
</dbReference>
<dbReference type="SMART" id="SM00421">
    <property type="entry name" value="HTH_LUXR"/>
    <property type="match status" value="1"/>
</dbReference>
<dbReference type="Proteomes" id="UP000183561">
    <property type="component" value="Unassembled WGS sequence"/>
</dbReference>
<name>A0A1H4QZX1_9NOCA</name>
<dbReference type="SUPFAM" id="SSF46894">
    <property type="entry name" value="C-terminal effector domain of the bipartite response regulators"/>
    <property type="match status" value="1"/>
</dbReference>
<organism evidence="6 7">
    <name type="scientific">Rhodococcus koreensis</name>
    <dbReference type="NCBI Taxonomy" id="99653"/>
    <lineage>
        <taxon>Bacteria</taxon>
        <taxon>Bacillati</taxon>
        <taxon>Actinomycetota</taxon>
        <taxon>Actinomycetes</taxon>
        <taxon>Mycobacteriales</taxon>
        <taxon>Nocardiaceae</taxon>
        <taxon>Rhodococcus</taxon>
    </lineage>
</organism>
<dbReference type="Gene3D" id="1.10.10.10">
    <property type="entry name" value="Winged helix-like DNA-binding domain superfamily/Winged helix DNA-binding domain"/>
    <property type="match status" value="1"/>
</dbReference>
<dbReference type="InterPro" id="IPR016032">
    <property type="entry name" value="Sig_transdc_resp-reg_C-effctor"/>
</dbReference>
<evidence type="ECO:0000256" key="4">
    <source>
        <dbReference type="SAM" id="MobiDB-lite"/>
    </source>
</evidence>
<evidence type="ECO:0000313" key="6">
    <source>
        <dbReference type="EMBL" id="SEC25192.1"/>
    </source>
</evidence>
<dbReference type="OrthoDB" id="4811808at2"/>